<feature type="transmembrane region" description="Helical" evidence="2">
    <location>
        <begin position="28"/>
        <end position="48"/>
    </location>
</feature>
<feature type="compositionally biased region" description="Low complexity" evidence="1">
    <location>
        <begin position="129"/>
        <end position="138"/>
    </location>
</feature>
<reference evidence="3" key="1">
    <citation type="submission" date="2021-01" db="EMBL/GenBank/DDBJ databases">
        <title>Genome sequence of Phenylobacterium sp. 20VBR1 isolated from a valley glaceir, Ny-Alesund, Svalbard.</title>
        <authorList>
            <person name="Thomas F.A."/>
            <person name="Krishnan K.P."/>
            <person name="Sinha R.K."/>
        </authorList>
    </citation>
    <scope>NUCLEOTIDE SEQUENCE</scope>
    <source>
        <strain evidence="3">20VBR1</strain>
    </source>
</reference>
<proteinExistence type="predicted"/>
<keyword evidence="2" id="KW-1133">Transmembrane helix</keyword>
<name>A0A974S831_9CAUL</name>
<evidence type="ECO:0000256" key="2">
    <source>
        <dbReference type="SAM" id="Phobius"/>
    </source>
</evidence>
<feature type="transmembrane region" description="Helical" evidence="2">
    <location>
        <begin position="5"/>
        <end position="22"/>
    </location>
</feature>
<feature type="compositionally biased region" description="Basic and acidic residues" evidence="1">
    <location>
        <begin position="144"/>
        <end position="157"/>
    </location>
</feature>
<feature type="transmembrane region" description="Helical" evidence="2">
    <location>
        <begin position="85"/>
        <end position="103"/>
    </location>
</feature>
<evidence type="ECO:0000313" key="3">
    <source>
        <dbReference type="EMBL" id="QQZ49143.1"/>
    </source>
</evidence>
<keyword evidence="2" id="KW-0472">Membrane</keyword>
<feature type="transmembrane region" description="Helical" evidence="2">
    <location>
        <begin position="110"/>
        <end position="129"/>
    </location>
</feature>
<feature type="region of interest" description="Disordered" evidence="1">
    <location>
        <begin position="129"/>
        <end position="172"/>
    </location>
</feature>
<evidence type="ECO:0000256" key="1">
    <source>
        <dbReference type="SAM" id="MobiDB-lite"/>
    </source>
</evidence>
<organism evidence="3">
    <name type="scientific">Phenylobacterium glaciei</name>
    <dbReference type="NCBI Taxonomy" id="2803784"/>
    <lineage>
        <taxon>Bacteria</taxon>
        <taxon>Pseudomonadati</taxon>
        <taxon>Pseudomonadota</taxon>
        <taxon>Alphaproteobacteria</taxon>
        <taxon>Caulobacterales</taxon>
        <taxon>Caulobacteraceae</taxon>
        <taxon>Phenylobacterium</taxon>
    </lineage>
</organism>
<keyword evidence="2" id="KW-0812">Transmembrane</keyword>
<protein>
    <submittedName>
        <fullName evidence="3">Uncharacterized protein</fullName>
    </submittedName>
</protein>
<dbReference type="EMBL" id="CP068570">
    <property type="protein sequence ID" value="QQZ49143.1"/>
    <property type="molecule type" value="Genomic_DNA"/>
</dbReference>
<accession>A0A974S831</accession>
<dbReference type="AlphaFoldDB" id="A0A974S831"/>
<feature type="transmembrane region" description="Helical" evidence="2">
    <location>
        <begin position="60"/>
        <end position="79"/>
    </location>
</feature>
<gene>
    <name evidence="3" type="ORF">JKL49_18635</name>
</gene>
<sequence length="172" mass="18116">MRGYLIAAGIYYLIITASHPFYERAALAVLMGLSAVAAVVCLGFHRLLRNPASAQLTLEMAALATNALILANVVAYLSIHYEAPKLVYFVIMALGFATVGPSVRILAPSVILALAALVFFAGQAGPGAAGSMPSSAGGRLRGYRAFEHDPRRGDARTARPPGRRGPEPPDRA</sequence>